<keyword evidence="1" id="KW-0812">Transmembrane</keyword>
<feature type="transmembrane region" description="Helical" evidence="1">
    <location>
        <begin position="20"/>
        <end position="38"/>
    </location>
</feature>
<sequence>MEELGILDSWQSVFYNKKIIISFAFIILFVIILLRWAIFGSNYY</sequence>
<dbReference type="Proteomes" id="UP000005536">
    <property type="component" value="Unassembled WGS sequence"/>
</dbReference>
<dbReference type="EMBL" id="ADBF01000254">
    <property type="protein sequence ID" value="EFE48394.1"/>
    <property type="molecule type" value="Genomic_DNA"/>
</dbReference>
<gene>
    <name evidence="2" type="ORF">NEIELOOT_02751</name>
</gene>
<comment type="caution">
    <text evidence="2">The sequence shown here is derived from an EMBL/GenBank/DDBJ whole genome shotgun (WGS) entry which is preliminary data.</text>
</comment>
<keyword evidence="1" id="KW-0472">Membrane</keyword>
<reference evidence="2 3" key="1">
    <citation type="submission" date="2010-02" db="EMBL/GenBank/DDBJ databases">
        <authorList>
            <person name="Weinstock G."/>
            <person name="Sodergren E."/>
            <person name="Clifton S."/>
            <person name="Fulton L."/>
            <person name="Fulton B."/>
            <person name="Courtney L."/>
            <person name="Fronick C."/>
            <person name="Harrison M."/>
            <person name="Strong C."/>
            <person name="Farmer C."/>
            <person name="Delahaunty K."/>
            <person name="Markovic C."/>
            <person name="Hall O."/>
            <person name="Minx P."/>
            <person name="Tomlinson C."/>
            <person name="Mitreva M."/>
            <person name="Nelson J."/>
            <person name="Hou S."/>
            <person name="Wollam A."/>
            <person name="Pepin K.H."/>
            <person name="Johnson M."/>
            <person name="Bhonagiri V."/>
            <person name="Zhang X."/>
            <person name="Suruliraj S."/>
            <person name="Warren W."/>
            <person name="Chinwalla A."/>
            <person name="Mardis E.R."/>
            <person name="Wilson R.K."/>
        </authorList>
    </citation>
    <scope>NUCLEOTIDE SEQUENCE [LARGE SCALE GENOMIC DNA]</scope>
    <source>
        <strain evidence="2 3">ATCC 29315</strain>
    </source>
</reference>
<evidence type="ECO:0000256" key="1">
    <source>
        <dbReference type="SAM" id="Phobius"/>
    </source>
</evidence>
<accession>D4DUR8</accession>
<protein>
    <submittedName>
        <fullName evidence="2">Uncharacterized protein</fullName>
    </submittedName>
</protein>
<keyword evidence="1" id="KW-1133">Transmembrane helix</keyword>
<evidence type="ECO:0000313" key="2">
    <source>
        <dbReference type="EMBL" id="EFE48394.1"/>
    </source>
</evidence>
<organism evidence="2 3">
    <name type="scientific">Neisseria elongata subsp. glycolytica ATCC 29315</name>
    <dbReference type="NCBI Taxonomy" id="546263"/>
    <lineage>
        <taxon>Bacteria</taxon>
        <taxon>Pseudomonadati</taxon>
        <taxon>Pseudomonadota</taxon>
        <taxon>Betaproteobacteria</taxon>
        <taxon>Neisseriales</taxon>
        <taxon>Neisseriaceae</taxon>
        <taxon>Neisseria</taxon>
    </lineage>
</organism>
<proteinExistence type="predicted"/>
<evidence type="ECO:0000313" key="3">
    <source>
        <dbReference type="Proteomes" id="UP000005536"/>
    </source>
</evidence>
<dbReference type="AlphaFoldDB" id="D4DUR8"/>
<name>D4DUR8_NEIEG</name>